<dbReference type="InterPro" id="IPR008792">
    <property type="entry name" value="PQQD"/>
</dbReference>
<dbReference type="AlphaFoldDB" id="A0A0R3MFP6"/>
<dbReference type="Gene3D" id="3.40.50.300">
    <property type="entry name" value="P-loop containing nucleotide triphosphate hydrolases"/>
    <property type="match status" value="1"/>
</dbReference>
<gene>
    <name evidence="1" type="ORF">CQ13_09580</name>
</gene>
<keyword evidence="2" id="KW-1185">Reference proteome</keyword>
<protein>
    <recommendedName>
        <fullName evidence="3">Serine kinase</fullName>
    </recommendedName>
</protein>
<accession>A0A0R3MFP6</accession>
<name>A0A0R3MFP6_9BRAD</name>
<reference evidence="1 2" key="1">
    <citation type="submission" date="2014-03" db="EMBL/GenBank/DDBJ databases">
        <title>Bradyrhizobium valentinum sp. nov., isolated from effective nodules of Lupinus mariae-josephae, a lupine endemic of basic-lime soils in Eastern Spain.</title>
        <authorList>
            <person name="Duran D."/>
            <person name="Rey L."/>
            <person name="Navarro A."/>
            <person name="Busquets A."/>
            <person name="Imperial J."/>
            <person name="Ruiz-Argueso T."/>
        </authorList>
    </citation>
    <scope>NUCLEOTIDE SEQUENCE [LARGE SCALE GENOMIC DNA]</scope>
    <source>
        <strain evidence="1 2">Ro19</strain>
    </source>
</reference>
<dbReference type="EMBL" id="LLYA01000192">
    <property type="protein sequence ID" value="KRR18881.1"/>
    <property type="molecule type" value="Genomic_DNA"/>
</dbReference>
<dbReference type="InterPro" id="IPR027417">
    <property type="entry name" value="P-loop_NTPase"/>
</dbReference>
<dbReference type="Pfam" id="PF05402">
    <property type="entry name" value="PqqD"/>
    <property type="match status" value="1"/>
</dbReference>
<proteinExistence type="predicted"/>
<evidence type="ECO:0008006" key="3">
    <source>
        <dbReference type="Google" id="ProtNLM"/>
    </source>
</evidence>
<dbReference type="Proteomes" id="UP000052023">
    <property type="component" value="Unassembled WGS sequence"/>
</dbReference>
<dbReference type="SUPFAM" id="SSF53795">
    <property type="entry name" value="PEP carboxykinase-like"/>
    <property type="match status" value="1"/>
</dbReference>
<comment type="caution">
    <text evidence="1">The sequence shown here is derived from an EMBL/GenBank/DDBJ whole genome shotgun (WGS) entry which is preliminary data.</text>
</comment>
<evidence type="ECO:0000313" key="2">
    <source>
        <dbReference type="Proteomes" id="UP000052023"/>
    </source>
</evidence>
<sequence>MTEPRPESPILLRPAADASFALIDDRPVLFSEKNQRIYELNQISAFAWCKLLDQNKLETIADELSELGLDREQARNVISQALQQWLDLELVEMEWRLPFASALQTRLAQRAISIRASNEALIKSLEPLFCDLDSVGDLADITIEVVEVGDEVLFRNCRKSINRCPITSLAPAIKADLTERIILQDQPDFALHAASLVFGDKGLLLCGQPGAGKSTLALQLVGDEYRYCGDDVVMISPNGLAQGLLFAPTIKPGTWETISKTRDDLESATAHDRTDGIRVRYLPVADVHKGSFQIEWIIFLNRVDGTSAKLTPLGQIESMQRVINGSFAANGKLSLAGFAALKKIIGGAGLFELTYAEAADAGRKLRGLCHGFS</sequence>
<evidence type="ECO:0000313" key="1">
    <source>
        <dbReference type="EMBL" id="KRR18881.1"/>
    </source>
</evidence>
<organism evidence="1 2">
    <name type="scientific">Bradyrhizobium retamae</name>
    <dbReference type="NCBI Taxonomy" id="1300035"/>
    <lineage>
        <taxon>Bacteria</taxon>
        <taxon>Pseudomonadati</taxon>
        <taxon>Pseudomonadota</taxon>
        <taxon>Alphaproteobacteria</taxon>
        <taxon>Hyphomicrobiales</taxon>
        <taxon>Nitrobacteraceae</taxon>
        <taxon>Bradyrhizobium</taxon>
    </lineage>
</organism>